<dbReference type="STRING" id="759273.H1VRR2"/>
<protein>
    <submittedName>
        <fullName evidence="2">Uncharacterized protein</fullName>
    </submittedName>
</protein>
<feature type="non-terminal residue" evidence="2">
    <location>
        <position position="57"/>
    </location>
</feature>
<evidence type="ECO:0000313" key="3">
    <source>
        <dbReference type="Proteomes" id="UP000007174"/>
    </source>
</evidence>
<organism evidence="2 3">
    <name type="scientific">Colletotrichum higginsianum (strain IMI 349063)</name>
    <name type="common">Crucifer anthracnose fungus</name>
    <dbReference type="NCBI Taxonomy" id="759273"/>
    <lineage>
        <taxon>Eukaryota</taxon>
        <taxon>Fungi</taxon>
        <taxon>Dikarya</taxon>
        <taxon>Ascomycota</taxon>
        <taxon>Pezizomycotina</taxon>
        <taxon>Sordariomycetes</taxon>
        <taxon>Hypocreomycetidae</taxon>
        <taxon>Glomerellales</taxon>
        <taxon>Glomerellaceae</taxon>
        <taxon>Colletotrichum</taxon>
        <taxon>Colletotrichum destructivum species complex</taxon>
    </lineage>
</organism>
<dbReference type="VEuPathDB" id="FungiDB:CH63R_07045"/>
<reference evidence="3" key="1">
    <citation type="journal article" date="2012" name="Nat. Genet.">
        <title>Lifestyle transitions in plant pathogenic Colletotrichum fungi deciphered by genome and transcriptome analyses.</title>
        <authorList>
            <person name="O'Connell R.J."/>
            <person name="Thon M.R."/>
            <person name="Hacquard S."/>
            <person name="Amyotte S.G."/>
            <person name="Kleemann J."/>
            <person name="Torres M.F."/>
            <person name="Damm U."/>
            <person name="Buiate E.A."/>
            <person name="Epstein L."/>
            <person name="Alkan N."/>
            <person name="Altmueller J."/>
            <person name="Alvarado-Balderrama L."/>
            <person name="Bauser C.A."/>
            <person name="Becker C."/>
            <person name="Birren B.W."/>
            <person name="Chen Z."/>
            <person name="Choi J."/>
            <person name="Crouch J.A."/>
            <person name="Duvick J.P."/>
            <person name="Farman M.A."/>
            <person name="Gan P."/>
            <person name="Heiman D."/>
            <person name="Henrissat B."/>
            <person name="Howard R.J."/>
            <person name="Kabbage M."/>
            <person name="Koch C."/>
            <person name="Kracher B."/>
            <person name="Kubo Y."/>
            <person name="Law A.D."/>
            <person name="Lebrun M.-H."/>
            <person name="Lee Y.-H."/>
            <person name="Miyara I."/>
            <person name="Moore N."/>
            <person name="Neumann U."/>
            <person name="Nordstroem K."/>
            <person name="Panaccione D.G."/>
            <person name="Panstruga R."/>
            <person name="Place M."/>
            <person name="Proctor R.H."/>
            <person name="Prusky D."/>
            <person name="Rech G."/>
            <person name="Reinhardt R."/>
            <person name="Rollins J.A."/>
            <person name="Rounsley S."/>
            <person name="Schardl C.L."/>
            <person name="Schwartz D.C."/>
            <person name="Shenoy N."/>
            <person name="Shirasu K."/>
            <person name="Sikhakolli U.R."/>
            <person name="Stueber K."/>
            <person name="Sukno S.A."/>
            <person name="Sweigard J.A."/>
            <person name="Takano Y."/>
            <person name="Takahara H."/>
            <person name="Trail F."/>
            <person name="van der Does H.C."/>
            <person name="Voll L.M."/>
            <person name="Will I."/>
            <person name="Young S."/>
            <person name="Zeng Q."/>
            <person name="Zhang J."/>
            <person name="Zhou S."/>
            <person name="Dickman M.B."/>
            <person name="Schulze-Lefert P."/>
            <person name="Ver Loren van Themaat E."/>
            <person name="Ma L.-J."/>
            <person name="Vaillancourt L.J."/>
        </authorList>
    </citation>
    <scope>NUCLEOTIDE SEQUENCE [LARGE SCALE GENOMIC DNA]</scope>
    <source>
        <strain evidence="3">IMI 349063</strain>
    </source>
</reference>
<dbReference type="AlphaFoldDB" id="H1VRR2"/>
<evidence type="ECO:0000313" key="2">
    <source>
        <dbReference type="EMBL" id="CCF42918.1"/>
    </source>
</evidence>
<dbReference type="Proteomes" id="UP000007174">
    <property type="component" value="Unassembled WGS sequence"/>
</dbReference>
<name>H1VRR2_COLHI</name>
<feature type="region of interest" description="Disordered" evidence="1">
    <location>
        <begin position="1"/>
        <end position="57"/>
    </location>
</feature>
<evidence type="ECO:0000256" key="1">
    <source>
        <dbReference type="SAM" id="MobiDB-lite"/>
    </source>
</evidence>
<sequence>MLSQRLVRAAGAATPRSALRAFSSTSQQLKVPSMADVTPAPPERRVLQREIQAVPRA</sequence>
<dbReference type="HOGENOM" id="CLU_3001951_0_0_1"/>
<dbReference type="EMBL" id="CACQ02005731">
    <property type="protein sequence ID" value="CCF42918.1"/>
    <property type="molecule type" value="Genomic_DNA"/>
</dbReference>
<gene>
    <name evidence="2" type="ORF">CH063_12775</name>
</gene>
<proteinExistence type="predicted"/>
<accession>H1VRR2</accession>